<evidence type="ECO:0000313" key="2">
    <source>
        <dbReference type="Proteomes" id="UP000311919"/>
    </source>
</evidence>
<comment type="caution">
    <text evidence="1">The sequence shown here is derived from an EMBL/GenBank/DDBJ whole genome shotgun (WGS) entry which is preliminary data.</text>
</comment>
<reference evidence="1 2" key="1">
    <citation type="submission" date="2019-03" db="EMBL/GenBank/DDBJ databases">
        <title>An improved genome assembly of the fluke Schistosoma japonicum.</title>
        <authorList>
            <person name="Hu W."/>
            <person name="Luo F."/>
            <person name="Yin M."/>
            <person name="Mo X."/>
            <person name="Sun C."/>
            <person name="Wu Q."/>
            <person name="Zhu B."/>
            <person name="Xiang M."/>
            <person name="Wang J."/>
            <person name="Wang Y."/>
            <person name="Zhang T."/>
            <person name="Xu B."/>
            <person name="Zheng H."/>
            <person name="Feng Z."/>
        </authorList>
    </citation>
    <scope>NUCLEOTIDE SEQUENCE [LARGE SCALE GENOMIC DNA]</scope>
    <source>
        <strain evidence="1">HuSjv2</strain>
        <tissue evidence="1">Worms</tissue>
    </source>
</reference>
<sequence>MILRSWITGAKRERGLALKKCLPVLMAKPELQFPASTLAAVTQLRNRSENSISPSPACTHGIWHTDVMLI</sequence>
<keyword evidence="2" id="KW-1185">Reference proteome</keyword>
<dbReference type="Proteomes" id="UP000311919">
    <property type="component" value="Unassembled WGS sequence"/>
</dbReference>
<organism evidence="1 2">
    <name type="scientific">Schistosoma japonicum</name>
    <name type="common">Blood fluke</name>
    <dbReference type="NCBI Taxonomy" id="6182"/>
    <lineage>
        <taxon>Eukaryota</taxon>
        <taxon>Metazoa</taxon>
        <taxon>Spiralia</taxon>
        <taxon>Lophotrochozoa</taxon>
        <taxon>Platyhelminthes</taxon>
        <taxon>Trematoda</taxon>
        <taxon>Digenea</taxon>
        <taxon>Strigeidida</taxon>
        <taxon>Schistosomatoidea</taxon>
        <taxon>Schistosomatidae</taxon>
        <taxon>Schistosoma</taxon>
    </lineage>
</organism>
<proteinExistence type="predicted"/>
<accession>A0A4Z2CJZ1</accession>
<dbReference type="AlphaFoldDB" id="A0A4Z2CJZ1"/>
<name>A0A4Z2CJZ1_SCHJA</name>
<dbReference type="EMBL" id="SKCS01001394">
    <property type="protein sequence ID" value="TNN04587.1"/>
    <property type="molecule type" value="Genomic_DNA"/>
</dbReference>
<evidence type="ECO:0000313" key="1">
    <source>
        <dbReference type="EMBL" id="TNN04587.1"/>
    </source>
</evidence>
<gene>
    <name evidence="1" type="ORF">EWB00_001357</name>
</gene>
<protein>
    <submittedName>
        <fullName evidence="1">Uncharacterized protein</fullName>
    </submittedName>
</protein>